<dbReference type="Pfam" id="PF03167">
    <property type="entry name" value="UDG"/>
    <property type="match status" value="1"/>
</dbReference>
<comment type="catalytic activity">
    <reaction evidence="1 8">
        <text>Hydrolyzes single-stranded DNA or mismatched double-stranded DNA and polynucleotides, releasing free uracil.</text>
        <dbReference type="EC" id="3.2.2.27"/>
    </reaction>
</comment>
<dbReference type="PROSITE" id="PS00130">
    <property type="entry name" value="U_DNA_GLYCOSYLASE"/>
    <property type="match status" value="1"/>
</dbReference>
<evidence type="ECO:0000313" key="11">
    <source>
        <dbReference type="EMBL" id="PAA54954.1"/>
    </source>
</evidence>
<dbReference type="NCBIfam" id="TIGR00628">
    <property type="entry name" value="ung"/>
    <property type="match status" value="1"/>
</dbReference>
<feature type="compositionally biased region" description="Basic and acidic residues" evidence="9">
    <location>
        <begin position="53"/>
        <end position="63"/>
    </location>
</feature>
<dbReference type="Proteomes" id="UP000215902">
    <property type="component" value="Unassembled WGS sequence"/>
</dbReference>
<keyword evidence="5 8" id="KW-0378">Hydrolase</keyword>
<evidence type="ECO:0000256" key="2">
    <source>
        <dbReference type="ARBA" id="ARBA00008184"/>
    </source>
</evidence>
<name>A0A267E217_9PLAT</name>
<dbReference type="InterPro" id="IPR002043">
    <property type="entry name" value="UDG_fam1"/>
</dbReference>
<dbReference type="InterPro" id="IPR036895">
    <property type="entry name" value="Uracil-DNA_glycosylase-like_sf"/>
</dbReference>
<dbReference type="SMART" id="SM00986">
    <property type="entry name" value="UDG"/>
    <property type="match status" value="1"/>
</dbReference>
<feature type="domain" description="Uracil-DNA glycosylase-like" evidence="10">
    <location>
        <begin position="197"/>
        <end position="360"/>
    </location>
</feature>
<evidence type="ECO:0000256" key="3">
    <source>
        <dbReference type="ARBA" id="ARBA00012030"/>
    </source>
</evidence>
<dbReference type="SUPFAM" id="SSF52141">
    <property type="entry name" value="Uracil-DNA glycosylase-like"/>
    <property type="match status" value="1"/>
</dbReference>
<organism evidence="11 12">
    <name type="scientific">Macrostomum lignano</name>
    <dbReference type="NCBI Taxonomy" id="282301"/>
    <lineage>
        <taxon>Eukaryota</taxon>
        <taxon>Metazoa</taxon>
        <taxon>Spiralia</taxon>
        <taxon>Lophotrochozoa</taxon>
        <taxon>Platyhelminthes</taxon>
        <taxon>Rhabditophora</taxon>
        <taxon>Macrostomorpha</taxon>
        <taxon>Macrostomida</taxon>
        <taxon>Macrostomidae</taxon>
        <taxon>Macrostomum</taxon>
    </lineage>
</organism>
<evidence type="ECO:0000256" key="7">
    <source>
        <dbReference type="PROSITE-ProRule" id="PRU10072"/>
    </source>
</evidence>
<evidence type="ECO:0000313" key="12">
    <source>
        <dbReference type="Proteomes" id="UP000215902"/>
    </source>
</evidence>
<dbReference type="NCBIfam" id="NF003588">
    <property type="entry name" value="PRK05254.1-1"/>
    <property type="match status" value="1"/>
</dbReference>
<feature type="region of interest" description="Disordered" evidence="9">
    <location>
        <begin position="10"/>
        <end position="117"/>
    </location>
</feature>
<evidence type="ECO:0000256" key="8">
    <source>
        <dbReference type="RuleBase" id="RU003780"/>
    </source>
</evidence>
<dbReference type="GO" id="GO:0004844">
    <property type="term" value="F:uracil DNA N-glycosylase activity"/>
    <property type="evidence" value="ECO:0007669"/>
    <property type="project" value="UniProtKB-UniRule"/>
</dbReference>
<sequence>LAQIAHFAIQRTSRQTRQAMAQTQISKFFKTMPKDGEKSSSSKQDADQTSTPDQERKDEKVESRSNWLQNQQESRKSMDKRPLSADKDEDKDCSGEMKNSEPKRPCLSTETPPRPQQNLNAFLASPSSFGKENQSQFLSAQPAAVQSLMVDFGISWMQALKPELTKTYFVQLAEFVRAERSSKTIYPPPGEVFSWTRACRLQEVKVVILGQDPYHGPNQAHGLCFSVRRPTVPPPSLLNIYKEVSNNFPDKFQHPGHGDLTGWAEQGVLLLNAVLTVRRGEANSHQGRGWETFTDAVVATLNSRSAGLVFILWGNYAQKKGAKIDKRKHKVICGAHPSPLAVNRGGFFGKMYFKEANDYLKSVGKSTIDWCHLP</sequence>
<proteinExistence type="inferred from homology"/>
<comment type="function">
    <text evidence="8">Excises uracil residues from the DNA which can arise as a result of misincorporation of dUMP residues by DNA polymerase or due to deamination of cytosine.</text>
</comment>
<dbReference type="InterPro" id="IPR005122">
    <property type="entry name" value="Uracil-DNA_glycosylase-like"/>
</dbReference>
<protein>
    <recommendedName>
        <fullName evidence="3 8">Uracil-DNA glycosylase</fullName>
        <ecNumber evidence="3 8">3.2.2.27</ecNumber>
    </recommendedName>
</protein>
<keyword evidence="4 8" id="KW-0227">DNA damage</keyword>
<feature type="compositionally biased region" description="Polar residues" evidence="9">
    <location>
        <begin position="108"/>
        <end position="117"/>
    </location>
</feature>
<evidence type="ECO:0000256" key="4">
    <source>
        <dbReference type="ARBA" id="ARBA00022763"/>
    </source>
</evidence>
<evidence type="ECO:0000256" key="1">
    <source>
        <dbReference type="ARBA" id="ARBA00001400"/>
    </source>
</evidence>
<keyword evidence="12" id="KW-1185">Reference proteome</keyword>
<dbReference type="OrthoDB" id="10031947at2759"/>
<dbReference type="EC" id="3.2.2.27" evidence="3 8"/>
<dbReference type="STRING" id="282301.A0A267E217"/>
<dbReference type="GO" id="GO:0005739">
    <property type="term" value="C:mitochondrion"/>
    <property type="evidence" value="ECO:0007669"/>
    <property type="project" value="TreeGrafter"/>
</dbReference>
<dbReference type="GO" id="GO:0097510">
    <property type="term" value="P:base-excision repair, AP site formation via deaminated base removal"/>
    <property type="evidence" value="ECO:0007669"/>
    <property type="project" value="TreeGrafter"/>
</dbReference>
<gene>
    <name evidence="11" type="ORF">BOX15_Mlig020078g15</name>
</gene>
<feature type="compositionally biased region" description="Basic and acidic residues" evidence="9">
    <location>
        <begin position="32"/>
        <end position="46"/>
    </location>
</feature>
<feature type="compositionally biased region" description="Polar residues" evidence="9">
    <location>
        <begin position="10"/>
        <end position="26"/>
    </location>
</feature>
<evidence type="ECO:0000256" key="5">
    <source>
        <dbReference type="ARBA" id="ARBA00022801"/>
    </source>
</evidence>
<comment type="caution">
    <text evidence="11">The sequence shown here is derived from an EMBL/GenBank/DDBJ whole genome shotgun (WGS) entry which is preliminary data.</text>
</comment>
<feature type="non-terminal residue" evidence="11">
    <location>
        <position position="1"/>
    </location>
</feature>
<dbReference type="PANTHER" id="PTHR11264">
    <property type="entry name" value="URACIL-DNA GLYCOSYLASE"/>
    <property type="match status" value="1"/>
</dbReference>
<keyword evidence="6 8" id="KW-0234">DNA repair</keyword>
<evidence type="ECO:0000259" key="10">
    <source>
        <dbReference type="SMART" id="SM00986"/>
    </source>
</evidence>
<comment type="similarity">
    <text evidence="2 8">Belongs to the uracil-DNA glycosylase (UDG) superfamily. UNG family.</text>
</comment>
<dbReference type="Gene3D" id="3.40.470.10">
    <property type="entry name" value="Uracil-DNA glycosylase-like domain"/>
    <property type="match status" value="1"/>
</dbReference>
<dbReference type="PANTHER" id="PTHR11264:SF0">
    <property type="entry name" value="URACIL-DNA GLYCOSYLASE"/>
    <property type="match status" value="1"/>
</dbReference>
<evidence type="ECO:0000256" key="9">
    <source>
        <dbReference type="SAM" id="MobiDB-lite"/>
    </source>
</evidence>
<feature type="active site" description="Proton acceptor" evidence="7">
    <location>
        <position position="212"/>
    </location>
</feature>
<evidence type="ECO:0000256" key="6">
    <source>
        <dbReference type="ARBA" id="ARBA00023204"/>
    </source>
</evidence>
<dbReference type="FunFam" id="3.40.470.10:FF:000001">
    <property type="entry name" value="Uracil-DNA glycosylase"/>
    <property type="match status" value="1"/>
</dbReference>
<dbReference type="EMBL" id="NIVC01002832">
    <property type="protein sequence ID" value="PAA54954.1"/>
    <property type="molecule type" value="Genomic_DNA"/>
</dbReference>
<dbReference type="CDD" id="cd10027">
    <property type="entry name" value="UDG-F1-like"/>
    <property type="match status" value="1"/>
</dbReference>
<reference evidence="11 12" key="1">
    <citation type="submission" date="2017-06" db="EMBL/GenBank/DDBJ databases">
        <title>A platform for efficient transgenesis in Macrostomum lignano, a flatworm model organism for stem cell research.</title>
        <authorList>
            <person name="Berezikov E."/>
        </authorList>
    </citation>
    <scope>NUCLEOTIDE SEQUENCE [LARGE SCALE GENOMIC DNA]</scope>
    <source>
        <strain evidence="11">DV1</strain>
        <tissue evidence="11">Whole organism</tissue>
    </source>
</reference>
<dbReference type="NCBIfam" id="NF003592">
    <property type="entry name" value="PRK05254.1-5"/>
    <property type="match status" value="1"/>
</dbReference>
<dbReference type="SMART" id="SM00987">
    <property type="entry name" value="UreE_C"/>
    <property type="match status" value="1"/>
</dbReference>
<accession>A0A267E217</accession>
<dbReference type="AlphaFoldDB" id="A0A267E217"/>
<dbReference type="NCBIfam" id="NF003589">
    <property type="entry name" value="PRK05254.1-2"/>
    <property type="match status" value="1"/>
</dbReference>
<feature type="compositionally biased region" description="Basic and acidic residues" evidence="9">
    <location>
        <begin position="73"/>
        <end position="104"/>
    </location>
</feature>
<dbReference type="InterPro" id="IPR018085">
    <property type="entry name" value="Ura-DNA_Glyclase_AS"/>
</dbReference>
<dbReference type="HAMAP" id="MF_00148">
    <property type="entry name" value="UDG"/>
    <property type="match status" value="1"/>
</dbReference>
<dbReference type="GO" id="GO:0005634">
    <property type="term" value="C:nucleus"/>
    <property type="evidence" value="ECO:0007669"/>
    <property type="project" value="TreeGrafter"/>
</dbReference>